<gene>
    <name evidence="1" type="ORF">BS47DRAFT_1348875</name>
</gene>
<accession>A0A9P6APQ2</accession>
<dbReference type="EMBL" id="MU129031">
    <property type="protein sequence ID" value="KAF9509621.1"/>
    <property type="molecule type" value="Genomic_DNA"/>
</dbReference>
<reference evidence="1" key="1">
    <citation type="journal article" date="2020" name="Nat. Commun.">
        <title>Large-scale genome sequencing of mycorrhizal fungi provides insights into the early evolution of symbiotic traits.</title>
        <authorList>
            <person name="Miyauchi S."/>
            <person name="Kiss E."/>
            <person name="Kuo A."/>
            <person name="Drula E."/>
            <person name="Kohler A."/>
            <person name="Sanchez-Garcia M."/>
            <person name="Morin E."/>
            <person name="Andreopoulos B."/>
            <person name="Barry K.W."/>
            <person name="Bonito G."/>
            <person name="Buee M."/>
            <person name="Carver A."/>
            <person name="Chen C."/>
            <person name="Cichocki N."/>
            <person name="Clum A."/>
            <person name="Culley D."/>
            <person name="Crous P.W."/>
            <person name="Fauchery L."/>
            <person name="Girlanda M."/>
            <person name="Hayes R.D."/>
            <person name="Keri Z."/>
            <person name="LaButti K."/>
            <person name="Lipzen A."/>
            <person name="Lombard V."/>
            <person name="Magnuson J."/>
            <person name="Maillard F."/>
            <person name="Murat C."/>
            <person name="Nolan M."/>
            <person name="Ohm R.A."/>
            <person name="Pangilinan J."/>
            <person name="Pereira M.F."/>
            <person name="Perotto S."/>
            <person name="Peter M."/>
            <person name="Pfister S."/>
            <person name="Riley R."/>
            <person name="Sitrit Y."/>
            <person name="Stielow J.B."/>
            <person name="Szollosi G."/>
            <person name="Zifcakova L."/>
            <person name="Stursova M."/>
            <person name="Spatafora J.W."/>
            <person name="Tedersoo L."/>
            <person name="Vaario L.M."/>
            <person name="Yamada A."/>
            <person name="Yan M."/>
            <person name="Wang P."/>
            <person name="Xu J."/>
            <person name="Bruns T."/>
            <person name="Baldrian P."/>
            <person name="Vilgalys R."/>
            <person name="Dunand C."/>
            <person name="Henrissat B."/>
            <person name="Grigoriev I.V."/>
            <person name="Hibbett D."/>
            <person name="Nagy L.G."/>
            <person name="Martin F.M."/>
        </authorList>
    </citation>
    <scope>NUCLEOTIDE SEQUENCE</scope>
    <source>
        <strain evidence="1">UP504</strain>
    </source>
</reference>
<dbReference type="AlphaFoldDB" id="A0A9P6APQ2"/>
<proteinExistence type="predicted"/>
<sequence>MDDPNAFIKGDAIKDSREDITPILYRNEKVCTKEGGELLMFPKRTHCVAQHPTLEDIAS</sequence>
<comment type="caution">
    <text evidence="1">The sequence shown here is derived from an EMBL/GenBank/DDBJ whole genome shotgun (WGS) entry which is preliminary data.</text>
</comment>
<organism evidence="1 2">
    <name type="scientific">Hydnum rufescens UP504</name>
    <dbReference type="NCBI Taxonomy" id="1448309"/>
    <lineage>
        <taxon>Eukaryota</taxon>
        <taxon>Fungi</taxon>
        <taxon>Dikarya</taxon>
        <taxon>Basidiomycota</taxon>
        <taxon>Agaricomycotina</taxon>
        <taxon>Agaricomycetes</taxon>
        <taxon>Cantharellales</taxon>
        <taxon>Hydnaceae</taxon>
        <taxon>Hydnum</taxon>
    </lineage>
</organism>
<evidence type="ECO:0000313" key="1">
    <source>
        <dbReference type="EMBL" id="KAF9509621.1"/>
    </source>
</evidence>
<dbReference type="Proteomes" id="UP000886523">
    <property type="component" value="Unassembled WGS sequence"/>
</dbReference>
<keyword evidence="2" id="KW-1185">Reference proteome</keyword>
<name>A0A9P6APQ2_9AGAM</name>
<protein>
    <submittedName>
        <fullName evidence="1">Uncharacterized protein</fullName>
    </submittedName>
</protein>
<evidence type="ECO:0000313" key="2">
    <source>
        <dbReference type="Proteomes" id="UP000886523"/>
    </source>
</evidence>